<evidence type="ECO:0000313" key="10">
    <source>
        <dbReference type="EMBL" id="MCJ2177440.1"/>
    </source>
</evidence>
<keyword evidence="6 8" id="KW-1133">Transmembrane helix</keyword>
<keyword evidence="7 8" id="KW-0472">Membrane</keyword>
<reference evidence="10" key="1">
    <citation type="submission" date="2022-03" db="EMBL/GenBank/DDBJ databases">
        <title>Identification of a novel bacterium isolated from mangrove sediments.</title>
        <authorList>
            <person name="Pan X."/>
        </authorList>
    </citation>
    <scope>NUCLEOTIDE SEQUENCE</scope>
    <source>
        <strain evidence="10">B2580</strain>
    </source>
</reference>
<comment type="function">
    <text evidence="1">May be specifically involved in the processing, transport, and/or maturation of the MADH beta-subunit.</text>
</comment>
<evidence type="ECO:0000256" key="1">
    <source>
        <dbReference type="ARBA" id="ARBA00003475"/>
    </source>
</evidence>
<keyword evidence="11" id="KW-1185">Reference proteome</keyword>
<dbReference type="RefSeq" id="WP_243990428.1">
    <property type="nucleotide sequence ID" value="NZ_JALHLE010000003.1"/>
</dbReference>
<evidence type="ECO:0000256" key="3">
    <source>
        <dbReference type="ARBA" id="ARBA00004856"/>
    </source>
</evidence>
<dbReference type="Proteomes" id="UP001162880">
    <property type="component" value="Unassembled WGS sequence"/>
</dbReference>
<dbReference type="InterPro" id="IPR036249">
    <property type="entry name" value="Thioredoxin-like_sf"/>
</dbReference>
<evidence type="ECO:0000256" key="6">
    <source>
        <dbReference type="ARBA" id="ARBA00022989"/>
    </source>
</evidence>
<accession>A0ABT0AXE3</accession>
<evidence type="ECO:0000256" key="8">
    <source>
        <dbReference type="SAM" id="Phobius"/>
    </source>
</evidence>
<feature type="domain" description="Methylamine utilisation protein MauE" evidence="9">
    <location>
        <begin position="120"/>
        <end position="244"/>
    </location>
</feature>
<comment type="caution">
    <text evidence="10">The sequence shown here is derived from an EMBL/GenBank/DDBJ whole genome shotgun (WGS) entry which is preliminary data.</text>
</comment>
<feature type="transmembrane region" description="Helical" evidence="8">
    <location>
        <begin position="94"/>
        <end position="113"/>
    </location>
</feature>
<organism evidence="10 11">
    <name type="scientific">Novosphingobium album</name>
    <name type="common">ex Hu et al. 2023</name>
    <dbReference type="NCBI Taxonomy" id="2930093"/>
    <lineage>
        <taxon>Bacteria</taxon>
        <taxon>Pseudomonadati</taxon>
        <taxon>Pseudomonadota</taxon>
        <taxon>Alphaproteobacteria</taxon>
        <taxon>Sphingomonadales</taxon>
        <taxon>Sphingomonadaceae</taxon>
        <taxon>Novosphingobium</taxon>
    </lineage>
</organism>
<dbReference type="Pfam" id="PF07291">
    <property type="entry name" value="MauE"/>
    <property type="match status" value="1"/>
</dbReference>
<gene>
    <name evidence="10" type="ORF">MTR64_02615</name>
</gene>
<dbReference type="InterPro" id="IPR009908">
    <property type="entry name" value="Methylamine_util_MauE"/>
</dbReference>
<evidence type="ECO:0000256" key="7">
    <source>
        <dbReference type="ARBA" id="ARBA00023136"/>
    </source>
</evidence>
<evidence type="ECO:0000259" key="9">
    <source>
        <dbReference type="Pfam" id="PF07291"/>
    </source>
</evidence>
<proteinExistence type="predicted"/>
<feature type="transmembrane region" description="Helical" evidence="8">
    <location>
        <begin position="180"/>
        <end position="206"/>
    </location>
</feature>
<dbReference type="EMBL" id="JALHLE010000003">
    <property type="protein sequence ID" value="MCJ2177440.1"/>
    <property type="molecule type" value="Genomic_DNA"/>
</dbReference>
<name>A0ABT0AXE3_9SPHN</name>
<evidence type="ECO:0000256" key="2">
    <source>
        <dbReference type="ARBA" id="ARBA00004141"/>
    </source>
</evidence>
<dbReference type="SUPFAM" id="SSF52833">
    <property type="entry name" value="Thioredoxin-like"/>
    <property type="match status" value="1"/>
</dbReference>
<comment type="subcellular location">
    <subcellularLocation>
        <location evidence="2">Membrane</location>
        <topology evidence="2">Multi-pass membrane protein</topology>
    </subcellularLocation>
</comment>
<evidence type="ECO:0000256" key="4">
    <source>
        <dbReference type="ARBA" id="ARBA00019078"/>
    </source>
</evidence>
<keyword evidence="5 8" id="KW-0812">Transmembrane</keyword>
<feature type="transmembrane region" description="Helical" evidence="8">
    <location>
        <begin position="222"/>
        <end position="244"/>
    </location>
</feature>
<dbReference type="Gene3D" id="3.40.30.10">
    <property type="entry name" value="Glutaredoxin"/>
    <property type="match status" value="1"/>
</dbReference>
<evidence type="ECO:0000313" key="11">
    <source>
        <dbReference type="Proteomes" id="UP001162880"/>
    </source>
</evidence>
<comment type="pathway">
    <text evidence="3">One-carbon metabolism; methylamine degradation.</text>
</comment>
<dbReference type="PROSITE" id="PS51354">
    <property type="entry name" value="GLUTAREDOXIN_2"/>
    <property type="match status" value="1"/>
</dbReference>
<protein>
    <recommendedName>
        <fullName evidence="4">Methylamine utilization protein MauE</fullName>
    </recommendedName>
</protein>
<sequence length="247" mass="27395">MTDPNQNAVLYRMVMEKHVCPYGLKSKDLLKRRGYAIEDQRLTTRDDVEAFKAAHGVDATPQTFIAGQRIGGYEDLRRFFGLEEDSARTSYTPVLCVFLTAALIALGASWAVLDTPLSIMAAGWFVSITMMLLAMLKLQDIEQFSIMFLGYDLLAQRWVPYAYAYPFLEWSAGALMTAHVLPWVSIPIALFIGTVGAASVCYAVYVQKRQLECACVGASGKVLLGFVSMTENLFMIGMGLWMLIVGN</sequence>
<feature type="transmembrane region" description="Helical" evidence="8">
    <location>
        <begin position="119"/>
        <end position="136"/>
    </location>
</feature>
<feature type="transmembrane region" description="Helical" evidence="8">
    <location>
        <begin position="148"/>
        <end position="168"/>
    </location>
</feature>
<evidence type="ECO:0000256" key="5">
    <source>
        <dbReference type="ARBA" id="ARBA00022692"/>
    </source>
</evidence>